<dbReference type="Gene3D" id="2.60.40.4060">
    <property type="entry name" value="Reeler domain"/>
    <property type="match status" value="1"/>
</dbReference>
<evidence type="ECO:0000256" key="3">
    <source>
        <dbReference type="ARBA" id="ARBA00022525"/>
    </source>
</evidence>
<dbReference type="InterPro" id="IPR042307">
    <property type="entry name" value="Reeler_sf"/>
</dbReference>
<keyword evidence="12" id="KW-1185">Reference proteome</keyword>
<evidence type="ECO:0000313" key="11">
    <source>
        <dbReference type="EMBL" id="KAH3885290.1"/>
    </source>
</evidence>
<comment type="caution">
    <text evidence="11">The sequence shown here is derived from an EMBL/GenBank/DDBJ whole genome shotgun (WGS) entry which is preliminary data.</text>
</comment>
<dbReference type="PANTHER" id="PTHR45828">
    <property type="entry name" value="CYTOCHROME B561/FERRIC REDUCTASE TRANSMEMBRANE"/>
    <property type="match status" value="1"/>
</dbReference>
<dbReference type="InterPro" id="IPR002861">
    <property type="entry name" value="Reeler_dom"/>
</dbReference>
<feature type="signal peptide" evidence="9">
    <location>
        <begin position="1"/>
        <end position="19"/>
    </location>
</feature>
<evidence type="ECO:0000256" key="6">
    <source>
        <dbReference type="ARBA" id="ARBA00022729"/>
    </source>
</evidence>
<dbReference type="Proteomes" id="UP000828390">
    <property type="component" value="Unassembled WGS sequence"/>
</dbReference>
<feature type="chain" id="PRO_5038549354" description="Reelin domain-containing protein" evidence="9">
    <location>
        <begin position="20"/>
        <end position="184"/>
    </location>
</feature>
<evidence type="ECO:0000256" key="8">
    <source>
        <dbReference type="ARBA" id="ARBA00023022"/>
    </source>
</evidence>
<keyword evidence="8" id="KW-0044">Antibiotic</keyword>
<dbReference type="PANTHER" id="PTHR45828:SF9">
    <property type="entry name" value="CELL WALL INTEGRITY AND STRESS RESPONSE COMPONENT 4-LIKE-RELATED"/>
    <property type="match status" value="1"/>
</dbReference>
<keyword evidence="5" id="KW-0399">Innate immunity</keyword>
<evidence type="ECO:0000256" key="2">
    <source>
        <dbReference type="ARBA" id="ARBA00008501"/>
    </source>
</evidence>
<reference evidence="11" key="2">
    <citation type="submission" date="2020-11" db="EMBL/GenBank/DDBJ databases">
        <authorList>
            <person name="McCartney M.A."/>
            <person name="Auch B."/>
            <person name="Kono T."/>
            <person name="Mallez S."/>
            <person name="Becker A."/>
            <person name="Gohl D.M."/>
            <person name="Silverstein K.A.T."/>
            <person name="Koren S."/>
            <person name="Bechman K.B."/>
            <person name="Herman A."/>
            <person name="Abrahante J.E."/>
            <person name="Garbe J."/>
        </authorList>
    </citation>
    <scope>NUCLEOTIDE SEQUENCE</scope>
    <source>
        <strain evidence="11">Duluth1</strain>
        <tissue evidence="11">Whole animal</tissue>
    </source>
</reference>
<comment type="subcellular location">
    <subcellularLocation>
        <location evidence="1">Secreted</location>
    </subcellularLocation>
</comment>
<sequence length="184" mass="18850">MDILAVVIATIVLACPVLGYGSGAPPGACASMIPNHGAVPQTSVAPYSLTLSSAKYGCGVDSVSVTLAGTGGANFRGFLCQARADMDNVTTVGTLSDDDATLTFTNNCSAGSITHSEKSDKASAKFKWSPSNEKSNVHIVCSVVQNVSTYWVKAIHEQITPCSSATSATLAFLASVAVLLAFVI</sequence>
<keyword evidence="6 9" id="KW-0732">Signal</keyword>
<dbReference type="EMBL" id="JAIWYP010000001">
    <property type="protein sequence ID" value="KAH3885290.1"/>
    <property type="molecule type" value="Genomic_DNA"/>
</dbReference>
<feature type="domain" description="Reelin" evidence="10">
    <location>
        <begin position="6"/>
        <end position="175"/>
    </location>
</feature>
<name>A0A9D4MXS3_DREPO</name>
<evidence type="ECO:0000313" key="12">
    <source>
        <dbReference type="Proteomes" id="UP000828390"/>
    </source>
</evidence>
<dbReference type="InterPro" id="IPR051237">
    <property type="entry name" value="Ferric-chelate_Red/DefProt"/>
</dbReference>
<keyword evidence="7" id="KW-0391">Immunity</keyword>
<evidence type="ECO:0000256" key="1">
    <source>
        <dbReference type="ARBA" id="ARBA00004613"/>
    </source>
</evidence>
<gene>
    <name evidence="11" type="ORF">DPMN_009283</name>
</gene>
<proteinExistence type="inferred from homology"/>
<dbReference type="CDD" id="cd08544">
    <property type="entry name" value="Reeler"/>
    <property type="match status" value="1"/>
</dbReference>
<evidence type="ECO:0000256" key="7">
    <source>
        <dbReference type="ARBA" id="ARBA00022859"/>
    </source>
</evidence>
<protein>
    <recommendedName>
        <fullName evidence="10">Reelin domain-containing protein</fullName>
    </recommendedName>
</protein>
<evidence type="ECO:0000256" key="9">
    <source>
        <dbReference type="SAM" id="SignalP"/>
    </source>
</evidence>
<evidence type="ECO:0000259" key="10">
    <source>
        <dbReference type="PROSITE" id="PS51019"/>
    </source>
</evidence>
<dbReference type="Pfam" id="PF02014">
    <property type="entry name" value="Reeler"/>
    <property type="match status" value="1"/>
</dbReference>
<keyword evidence="4" id="KW-0929">Antimicrobial</keyword>
<dbReference type="OrthoDB" id="2419613at2759"/>
<organism evidence="11 12">
    <name type="scientific">Dreissena polymorpha</name>
    <name type="common">Zebra mussel</name>
    <name type="synonym">Mytilus polymorpha</name>
    <dbReference type="NCBI Taxonomy" id="45954"/>
    <lineage>
        <taxon>Eukaryota</taxon>
        <taxon>Metazoa</taxon>
        <taxon>Spiralia</taxon>
        <taxon>Lophotrochozoa</taxon>
        <taxon>Mollusca</taxon>
        <taxon>Bivalvia</taxon>
        <taxon>Autobranchia</taxon>
        <taxon>Heteroconchia</taxon>
        <taxon>Euheterodonta</taxon>
        <taxon>Imparidentia</taxon>
        <taxon>Neoheterodontei</taxon>
        <taxon>Myida</taxon>
        <taxon>Dreissenoidea</taxon>
        <taxon>Dreissenidae</taxon>
        <taxon>Dreissena</taxon>
    </lineage>
</organism>
<dbReference type="GO" id="GO:0042742">
    <property type="term" value="P:defense response to bacterium"/>
    <property type="evidence" value="ECO:0007669"/>
    <property type="project" value="UniProtKB-KW"/>
</dbReference>
<reference evidence="11" key="1">
    <citation type="journal article" date="2019" name="bioRxiv">
        <title>The Genome of the Zebra Mussel, Dreissena polymorpha: A Resource for Invasive Species Research.</title>
        <authorList>
            <person name="McCartney M.A."/>
            <person name="Auch B."/>
            <person name="Kono T."/>
            <person name="Mallez S."/>
            <person name="Zhang Y."/>
            <person name="Obille A."/>
            <person name="Becker A."/>
            <person name="Abrahante J.E."/>
            <person name="Garbe J."/>
            <person name="Badalamenti J.P."/>
            <person name="Herman A."/>
            <person name="Mangelson H."/>
            <person name="Liachko I."/>
            <person name="Sullivan S."/>
            <person name="Sone E.D."/>
            <person name="Koren S."/>
            <person name="Silverstein K.A.T."/>
            <person name="Beckman K.B."/>
            <person name="Gohl D.M."/>
        </authorList>
    </citation>
    <scope>NUCLEOTIDE SEQUENCE</scope>
    <source>
        <strain evidence="11">Duluth1</strain>
        <tissue evidence="11">Whole animal</tissue>
    </source>
</reference>
<evidence type="ECO:0000256" key="4">
    <source>
        <dbReference type="ARBA" id="ARBA00022529"/>
    </source>
</evidence>
<dbReference type="PROSITE" id="PS51019">
    <property type="entry name" value="REELIN"/>
    <property type="match status" value="1"/>
</dbReference>
<dbReference type="AlphaFoldDB" id="A0A9D4MXS3"/>
<comment type="similarity">
    <text evidence="2">Belongs to the insect defense protein family.</text>
</comment>
<accession>A0A9D4MXS3</accession>
<dbReference type="GO" id="GO:0045087">
    <property type="term" value="P:innate immune response"/>
    <property type="evidence" value="ECO:0007669"/>
    <property type="project" value="UniProtKB-KW"/>
</dbReference>
<evidence type="ECO:0000256" key="5">
    <source>
        <dbReference type="ARBA" id="ARBA00022588"/>
    </source>
</evidence>
<keyword evidence="3" id="KW-0964">Secreted</keyword>
<dbReference type="GO" id="GO:0016020">
    <property type="term" value="C:membrane"/>
    <property type="evidence" value="ECO:0007669"/>
    <property type="project" value="TreeGrafter"/>
</dbReference>
<dbReference type="GO" id="GO:0005576">
    <property type="term" value="C:extracellular region"/>
    <property type="evidence" value="ECO:0007669"/>
    <property type="project" value="UniProtKB-SubCell"/>
</dbReference>